<keyword evidence="3" id="KW-1185">Reference proteome</keyword>
<keyword evidence="1" id="KW-1133">Transmembrane helix</keyword>
<accession>A0A9P9YD73</accession>
<sequence length="47" mass="5756">MKEGKEVRSTQVFMEYAFYIFIRIFITFPIHVYTVNNSKSFIRLKYV</sequence>
<keyword evidence="1" id="KW-0812">Transmembrane</keyword>
<dbReference type="AlphaFoldDB" id="A0A9P9YD73"/>
<feature type="transmembrane region" description="Helical" evidence="1">
    <location>
        <begin position="16"/>
        <end position="35"/>
    </location>
</feature>
<protein>
    <submittedName>
        <fullName evidence="2">Uncharacterized protein</fullName>
    </submittedName>
</protein>
<evidence type="ECO:0000256" key="1">
    <source>
        <dbReference type="SAM" id="Phobius"/>
    </source>
</evidence>
<keyword evidence="1" id="KW-0472">Membrane</keyword>
<organism evidence="2 3">
    <name type="scientific">Drosophila gunungcola</name>
    <name type="common">fruit fly</name>
    <dbReference type="NCBI Taxonomy" id="103775"/>
    <lineage>
        <taxon>Eukaryota</taxon>
        <taxon>Metazoa</taxon>
        <taxon>Ecdysozoa</taxon>
        <taxon>Arthropoda</taxon>
        <taxon>Hexapoda</taxon>
        <taxon>Insecta</taxon>
        <taxon>Pterygota</taxon>
        <taxon>Neoptera</taxon>
        <taxon>Endopterygota</taxon>
        <taxon>Diptera</taxon>
        <taxon>Brachycera</taxon>
        <taxon>Muscomorpha</taxon>
        <taxon>Ephydroidea</taxon>
        <taxon>Drosophilidae</taxon>
        <taxon>Drosophila</taxon>
        <taxon>Sophophora</taxon>
    </lineage>
</organism>
<name>A0A9P9YD73_9MUSC</name>
<comment type="caution">
    <text evidence="2">The sequence shown here is derived from an EMBL/GenBank/DDBJ whole genome shotgun (WGS) entry which is preliminary data.</text>
</comment>
<proteinExistence type="predicted"/>
<dbReference type="EMBL" id="JAMKOV010000059">
    <property type="protein sequence ID" value="KAI8034741.1"/>
    <property type="molecule type" value="Genomic_DNA"/>
</dbReference>
<dbReference type="Proteomes" id="UP001059596">
    <property type="component" value="Unassembled WGS sequence"/>
</dbReference>
<reference evidence="2" key="1">
    <citation type="journal article" date="2023" name="Genome Biol. Evol.">
        <title>Long-read-based Genome Assembly of Drosophila gunungcola Reveals Fewer Chemosensory Genes in Flower-breeding Species.</title>
        <authorList>
            <person name="Negi A."/>
            <person name="Liao B.Y."/>
            <person name="Yeh S.D."/>
        </authorList>
    </citation>
    <scope>NUCLEOTIDE SEQUENCE</scope>
    <source>
        <strain evidence="2">Sukarami</strain>
    </source>
</reference>
<evidence type="ECO:0000313" key="3">
    <source>
        <dbReference type="Proteomes" id="UP001059596"/>
    </source>
</evidence>
<evidence type="ECO:0000313" key="2">
    <source>
        <dbReference type="EMBL" id="KAI8034741.1"/>
    </source>
</evidence>
<gene>
    <name evidence="2" type="ORF">M5D96_012482</name>
</gene>